<feature type="domain" description="Gcp-like" evidence="8">
    <location>
        <begin position="30"/>
        <end position="77"/>
    </location>
</feature>
<dbReference type="NCBIfam" id="TIGR00329">
    <property type="entry name" value="gcp_kae1"/>
    <property type="match status" value="1"/>
</dbReference>
<feature type="region of interest" description="Disordered" evidence="7">
    <location>
        <begin position="75"/>
        <end position="103"/>
    </location>
</feature>
<accession>A0A1G2NX56</accession>
<evidence type="ECO:0000256" key="6">
    <source>
        <dbReference type="HAMAP-Rule" id="MF_01445"/>
    </source>
</evidence>
<gene>
    <name evidence="6" type="primary">tsaD</name>
    <name evidence="9" type="ORF">A3H68_02495</name>
</gene>
<feature type="compositionally biased region" description="Polar residues" evidence="7">
    <location>
        <begin position="78"/>
        <end position="103"/>
    </location>
</feature>
<evidence type="ECO:0000256" key="2">
    <source>
        <dbReference type="ARBA" id="ARBA00022694"/>
    </source>
</evidence>
<feature type="binding site" evidence="6">
    <location>
        <position position="384"/>
    </location>
    <ligand>
        <name>Fe cation</name>
        <dbReference type="ChEBI" id="CHEBI:24875"/>
    </ligand>
</feature>
<evidence type="ECO:0000256" key="5">
    <source>
        <dbReference type="ARBA" id="ARBA00048117"/>
    </source>
</evidence>
<comment type="caution">
    <text evidence="6">Lacks conserved residue(s) required for the propagation of feature annotation.</text>
</comment>
<evidence type="ECO:0000256" key="7">
    <source>
        <dbReference type="SAM" id="MobiDB-lite"/>
    </source>
</evidence>
<feature type="binding site" evidence="6">
    <location>
        <position position="182"/>
    </location>
    <ligand>
        <name>Fe cation</name>
        <dbReference type="ChEBI" id="CHEBI:24875"/>
    </ligand>
</feature>
<feature type="binding site" evidence="6">
    <location>
        <position position="355"/>
    </location>
    <ligand>
        <name>substrate</name>
    </ligand>
</feature>
<comment type="caution">
    <text evidence="9">The sequence shown here is derived from an EMBL/GenBank/DDBJ whole genome shotgun (WGS) entry which is preliminary data.</text>
</comment>
<dbReference type="GO" id="GO:0061711">
    <property type="term" value="F:tRNA N(6)-L-threonylcarbamoyladenine synthase activity"/>
    <property type="evidence" value="ECO:0007669"/>
    <property type="project" value="UniProtKB-EC"/>
</dbReference>
<evidence type="ECO:0000313" key="10">
    <source>
        <dbReference type="Proteomes" id="UP000176429"/>
    </source>
</evidence>
<comment type="catalytic activity">
    <reaction evidence="5 6">
        <text>L-threonylcarbamoyladenylate + adenosine(37) in tRNA = N(6)-L-threonylcarbamoyladenosine(37) in tRNA + AMP + H(+)</text>
        <dbReference type="Rhea" id="RHEA:37059"/>
        <dbReference type="Rhea" id="RHEA-COMP:10162"/>
        <dbReference type="Rhea" id="RHEA-COMP:10163"/>
        <dbReference type="ChEBI" id="CHEBI:15378"/>
        <dbReference type="ChEBI" id="CHEBI:73682"/>
        <dbReference type="ChEBI" id="CHEBI:74411"/>
        <dbReference type="ChEBI" id="CHEBI:74418"/>
        <dbReference type="ChEBI" id="CHEBI:456215"/>
        <dbReference type="EC" id="2.3.1.234"/>
    </reaction>
</comment>
<comment type="function">
    <text evidence="6">Required for the formation of a threonylcarbamoyl group on adenosine at position 37 (t(6)A37) in tRNAs that read codons beginning with adenine. Is involved in the transfer of the threonylcarbamoyl moiety of threonylcarbamoyl-AMP (TC-AMP) to the N6 group of A37, together with TsaE and TsaB. TsaD likely plays a direct catalytic role in this reaction.</text>
</comment>
<dbReference type="Pfam" id="PF00814">
    <property type="entry name" value="TsaD"/>
    <property type="match status" value="2"/>
</dbReference>
<dbReference type="GO" id="GO:0002949">
    <property type="term" value="P:tRNA threonylcarbamoyladenosine modification"/>
    <property type="evidence" value="ECO:0007669"/>
    <property type="project" value="UniProtKB-UniRule"/>
</dbReference>
<feature type="domain" description="Gcp-like" evidence="8">
    <location>
        <begin position="136"/>
        <end position="390"/>
    </location>
</feature>
<dbReference type="PANTHER" id="PTHR11735:SF6">
    <property type="entry name" value="TRNA N6-ADENOSINE THREONYLCARBAMOYLTRANSFERASE, MITOCHONDRIAL"/>
    <property type="match status" value="1"/>
</dbReference>
<keyword evidence="6" id="KW-0963">Cytoplasm</keyword>
<evidence type="ECO:0000256" key="3">
    <source>
        <dbReference type="ARBA" id="ARBA00022723"/>
    </source>
</evidence>
<keyword evidence="6" id="KW-0408">Iron</keyword>
<feature type="binding site" evidence="6">
    <location>
        <position position="241"/>
    </location>
    <ligand>
        <name>substrate</name>
    </ligand>
</feature>
<comment type="cofactor">
    <cofactor evidence="6">
        <name>Fe(2+)</name>
        <dbReference type="ChEBI" id="CHEBI:29033"/>
    </cofactor>
    <text evidence="6">Binds 1 Fe(2+) ion per subunit.</text>
</comment>
<dbReference type="PANTHER" id="PTHR11735">
    <property type="entry name" value="TRNA N6-ADENOSINE THREONYLCARBAMOYLTRANSFERASE"/>
    <property type="match status" value="1"/>
</dbReference>
<feature type="binding site" evidence="6">
    <location>
        <begin position="208"/>
        <end position="212"/>
    </location>
    <ligand>
        <name>substrate</name>
    </ligand>
</feature>
<evidence type="ECO:0000313" key="9">
    <source>
        <dbReference type="EMBL" id="OHA39941.1"/>
    </source>
</evidence>
<evidence type="ECO:0000259" key="8">
    <source>
        <dbReference type="Pfam" id="PF00814"/>
    </source>
</evidence>
<feature type="binding site" evidence="6">
    <location>
        <position position="254"/>
    </location>
    <ligand>
        <name>substrate</name>
    </ligand>
</feature>
<sequence length="421" mass="45992">MKILAIETSCDETAVAIIETSKSEHNRVLVLSHIVSSQAQIHSAYGGVFPAVAKREHARTLVPILEKSLREAGLSKNAAKNETTTDGGQSPPSRSNADPTTTTCPIYSQILENLRIDYDREKEMWDMLFEFLPQMGKPQIDAIAVTKGPGLEPALWVGINFAKFLASFFNLPLLPINHMEGHIAAASAKSDSHGILLADISYPAIALLVSGGHTELILSKKEGEYKIIGETQDDAAGEAFDKVARLLGLPYPGGPEISRLAKSARKMNKDSDTEQNPKLPRPMLHSNDFKFSFSGLKTAVLYSIQKESPLSPERKARYAMKFEDAVTEVLISKTFKAVEKHRAKTLLLSGGVAANEHLRLSFLETAAEFGDFEFVPADPAMATDNALMIAIAAYKKFELVGNKSYIDPSHLRADGNLRVGE</sequence>
<dbReference type="GO" id="GO:0005506">
    <property type="term" value="F:iron ion binding"/>
    <property type="evidence" value="ECO:0007669"/>
    <property type="project" value="UniProtKB-UniRule"/>
</dbReference>
<dbReference type="EMBL" id="MHSH01000059">
    <property type="protein sequence ID" value="OHA39941.1"/>
    <property type="molecule type" value="Genomic_DNA"/>
</dbReference>
<evidence type="ECO:0000256" key="4">
    <source>
        <dbReference type="ARBA" id="ARBA00023315"/>
    </source>
</evidence>
<dbReference type="GO" id="GO:0005737">
    <property type="term" value="C:cytoplasm"/>
    <property type="evidence" value="ECO:0007669"/>
    <property type="project" value="UniProtKB-SubCell"/>
</dbReference>
<dbReference type="SUPFAM" id="SSF53067">
    <property type="entry name" value="Actin-like ATPase domain"/>
    <property type="match status" value="3"/>
</dbReference>
<feature type="binding site" evidence="6">
    <location>
        <position position="178"/>
    </location>
    <ligand>
        <name>Fe cation</name>
        <dbReference type="ChEBI" id="CHEBI:24875"/>
    </ligand>
</feature>
<dbReference type="InterPro" id="IPR000905">
    <property type="entry name" value="Gcp-like_dom"/>
</dbReference>
<dbReference type="HAMAP" id="MF_01445">
    <property type="entry name" value="TsaD"/>
    <property type="match status" value="1"/>
</dbReference>
<reference evidence="9 10" key="1">
    <citation type="journal article" date="2016" name="Nat. Commun.">
        <title>Thousands of microbial genomes shed light on interconnected biogeochemical processes in an aquifer system.</title>
        <authorList>
            <person name="Anantharaman K."/>
            <person name="Brown C.T."/>
            <person name="Hug L.A."/>
            <person name="Sharon I."/>
            <person name="Castelle C.J."/>
            <person name="Probst A.J."/>
            <person name="Thomas B.C."/>
            <person name="Singh A."/>
            <person name="Wilkins M.J."/>
            <person name="Karaoz U."/>
            <person name="Brodie E.L."/>
            <person name="Williams K.H."/>
            <person name="Hubbard S.S."/>
            <person name="Banfield J.F."/>
        </authorList>
    </citation>
    <scope>NUCLEOTIDE SEQUENCE [LARGE SCALE GENOMIC DNA]</scope>
</reference>
<dbReference type="InterPro" id="IPR043129">
    <property type="entry name" value="ATPase_NBD"/>
</dbReference>
<dbReference type="Proteomes" id="UP000176429">
    <property type="component" value="Unassembled WGS sequence"/>
</dbReference>
<dbReference type="Gene3D" id="3.30.420.40">
    <property type="match status" value="3"/>
</dbReference>
<proteinExistence type="inferred from homology"/>
<keyword evidence="3 6" id="KW-0479">Metal-binding</keyword>
<keyword evidence="2 6" id="KW-0819">tRNA processing</keyword>
<comment type="similarity">
    <text evidence="6">Belongs to the KAE1 / TsaD family.</text>
</comment>
<evidence type="ECO:0000256" key="1">
    <source>
        <dbReference type="ARBA" id="ARBA00022679"/>
    </source>
</evidence>
<protein>
    <recommendedName>
        <fullName evidence="6">tRNA N6-adenosine threonylcarbamoyltransferase</fullName>
        <ecNumber evidence="6">2.3.1.234</ecNumber>
    </recommendedName>
    <alternativeName>
        <fullName evidence="6">N6-L-threonylcarbamoyladenine synthase</fullName>
        <shortName evidence="6">t(6)A synthase</shortName>
    </alternativeName>
    <alternativeName>
        <fullName evidence="6">t(6)A37 threonylcarbamoyladenosine biosynthesis protein TsaD</fullName>
    </alternativeName>
    <alternativeName>
        <fullName evidence="6">tRNA threonylcarbamoyladenosine biosynthesis protein TsaD</fullName>
    </alternativeName>
</protein>
<dbReference type="AlphaFoldDB" id="A0A1G2NX56"/>
<dbReference type="EC" id="2.3.1.234" evidence="6"/>
<dbReference type="InterPro" id="IPR022450">
    <property type="entry name" value="TsaD"/>
</dbReference>
<dbReference type="InterPro" id="IPR017861">
    <property type="entry name" value="KAE1/TsaD"/>
</dbReference>
<keyword evidence="1 6" id="KW-0808">Transferase</keyword>
<comment type="subcellular location">
    <subcellularLocation>
        <location evidence="6">Cytoplasm</location>
    </subcellularLocation>
</comment>
<keyword evidence="4 6" id="KW-0012">Acyltransferase</keyword>
<name>A0A1G2NX56_9BACT</name>
<organism evidence="9 10">
    <name type="scientific">Candidatus Taylorbacteria bacterium RIFCSPLOWO2_02_FULL_46_40</name>
    <dbReference type="NCBI Taxonomy" id="1802329"/>
    <lineage>
        <taxon>Bacteria</taxon>
        <taxon>Candidatus Tayloriibacteriota</taxon>
    </lineage>
</organism>